<keyword evidence="10 12" id="KW-0472">Membrane</keyword>
<organism evidence="15 16">
    <name type="scientific">Cylindrotheca closterium</name>
    <dbReference type="NCBI Taxonomy" id="2856"/>
    <lineage>
        <taxon>Eukaryota</taxon>
        <taxon>Sar</taxon>
        <taxon>Stramenopiles</taxon>
        <taxon>Ochrophyta</taxon>
        <taxon>Bacillariophyta</taxon>
        <taxon>Bacillariophyceae</taxon>
        <taxon>Bacillariophycidae</taxon>
        <taxon>Bacillariales</taxon>
        <taxon>Bacillariaceae</taxon>
        <taxon>Cylindrotheca</taxon>
    </lineage>
</organism>
<feature type="domain" description="ABC transmembrane type-1" evidence="14">
    <location>
        <begin position="786"/>
        <end position="1067"/>
    </location>
</feature>
<name>A0AAD2FBJ8_9STRA</name>
<accession>A0AAD2FBJ8</accession>
<dbReference type="SMART" id="SM00382">
    <property type="entry name" value="AAA"/>
    <property type="match status" value="2"/>
</dbReference>
<dbReference type="CDD" id="cd18603">
    <property type="entry name" value="ABC_6TM_MRP1_2_3_6_D2_like"/>
    <property type="match status" value="1"/>
</dbReference>
<dbReference type="InterPro" id="IPR027417">
    <property type="entry name" value="P-loop_NTPase"/>
</dbReference>
<dbReference type="CDD" id="cd03250">
    <property type="entry name" value="ABCC_MRP_domain1"/>
    <property type="match status" value="1"/>
</dbReference>
<feature type="domain" description="ABC transporter" evidence="13">
    <location>
        <begin position="472"/>
        <end position="709"/>
    </location>
</feature>
<dbReference type="Pfam" id="PF00005">
    <property type="entry name" value="ABC_tran"/>
    <property type="match status" value="2"/>
</dbReference>
<comment type="caution">
    <text evidence="15">The sequence shown here is derived from an EMBL/GenBank/DDBJ whole genome shotgun (WGS) entry which is preliminary data.</text>
</comment>
<dbReference type="GO" id="GO:0000323">
    <property type="term" value="C:lytic vacuole"/>
    <property type="evidence" value="ECO:0007669"/>
    <property type="project" value="UniProtKB-ARBA"/>
</dbReference>
<dbReference type="GO" id="GO:0140359">
    <property type="term" value="F:ABC-type transporter activity"/>
    <property type="evidence" value="ECO:0007669"/>
    <property type="project" value="InterPro"/>
</dbReference>
<dbReference type="Pfam" id="PF00664">
    <property type="entry name" value="ABC_membrane"/>
    <property type="match status" value="2"/>
</dbReference>
<keyword evidence="7" id="KW-0547">Nucleotide-binding</keyword>
<feature type="transmembrane region" description="Helical" evidence="12">
    <location>
        <begin position="327"/>
        <end position="358"/>
    </location>
</feature>
<evidence type="ECO:0000313" key="16">
    <source>
        <dbReference type="Proteomes" id="UP001295423"/>
    </source>
</evidence>
<dbReference type="SUPFAM" id="SSF90123">
    <property type="entry name" value="ABC transporter transmembrane region"/>
    <property type="match status" value="2"/>
</dbReference>
<dbReference type="GO" id="GO:0005774">
    <property type="term" value="C:vacuolar membrane"/>
    <property type="evidence" value="ECO:0007669"/>
    <property type="project" value="UniProtKB-SubCell"/>
</dbReference>
<feature type="transmembrane region" description="Helical" evidence="12">
    <location>
        <begin position="904"/>
        <end position="933"/>
    </location>
</feature>
<dbReference type="Proteomes" id="UP001295423">
    <property type="component" value="Unassembled WGS sequence"/>
</dbReference>
<evidence type="ECO:0000256" key="6">
    <source>
        <dbReference type="ARBA" id="ARBA00022737"/>
    </source>
</evidence>
<evidence type="ECO:0000256" key="7">
    <source>
        <dbReference type="ARBA" id="ARBA00022741"/>
    </source>
</evidence>
<dbReference type="Gene3D" id="1.20.1560.10">
    <property type="entry name" value="ABC transporter type 1, transmembrane domain"/>
    <property type="match status" value="2"/>
</dbReference>
<keyword evidence="9 12" id="KW-1133">Transmembrane helix</keyword>
<gene>
    <name evidence="15" type="ORF">CYCCA115_LOCUS1145</name>
</gene>
<keyword evidence="16" id="KW-1185">Reference proteome</keyword>
<evidence type="ECO:0000256" key="11">
    <source>
        <dbReference type="SAM" id="MobiDB-lite"/>
    </source>
</evidence>
<feature type="region of interest" description="Disordered" evidence="11">
    <location>
        <begin position="725"/>
        <end position="746"/>
    </location>
</feature>
<evidence type="ECO:0000256" key="5">
    <source>
        <dbReference type="ARBA" id="ARBA00022692"/>
    </source>
</evidence>
<feature type="transmembrane region" description="Helical" evidence="12">
    <location>
        <begin position="826"/>
        <end position="848"/>
    </location>
</feature>
<dbReference type="PROSITE" id="PS50893">
    <property type="entry name" value="ABC_TRANSPORTER_2"/>
    <property type="match status" value="2"/>
</dbReference>
<evidence type="ECO:0000259" key="14">
    <source>
        <dbReference type="PROSITE" id="PS50929"/>
    </source>
</evidence>
<protein>
    <recommendedName>
        <fullName evidence="17">ATP-dependent transporter ycf16</fullName>
    </recommendedName>
</protein>
<dbReference type="Gene3D" id="3.40.50.300">
    <property type="entry name" value="P-loop containing nucleotide triphosphate hydrolases"/>
    <property type="match status" value="2"/>
</dbReference>
<keyword evidence="4" id="KW-0926">Vacuole</keyword>
<dbReference type="FunFam" id="3.40.50.300:FF:000997">
    <property type="entry name" value="Multidrug resistance-associated protein 1"/>
    <property type="match status" value="1"/>
</dbReference>
<proteinExistence type="inferred from homology"/>
<dbReference type="PANTHER" id="PTHR24223">
    <property type="entry name" value="ATP-BINDING CASSETTE SUB-FAMILY C"/>
    <property type="match status" value="1"/>
</dbReference>
<dbReference type="PANTHER" id="PTHR24223:SF443">
    <property type="entry name" value="MULTIDRUG-RESISTANCE LIKE PROTEIN 1, ISOFORM I"/>
    <property type="match status" value="1"/>
</dbReference>
<dbReference type="PROSITE" id="PS50929">
    <property type="entry name" value="ABC_TM1F"/>
    <property type="match status" value="2"/>
</dbReference>
<dbReference type="FunFam" id="1.20.1560.10:FF:000020">
    <property type="entry name" value="ABC metal ion transporter"/>
    <property type="match status" value="1"/>
</dbReference>
<dbReference type="GO" id="GO:0005524">
    <property type="term" value="F:ATP binding"/>
    <property type="evidence" value="ECO:0007669"/>
    <property type="project" value="UniProtKB-KW"/>
</dbReference>
<sequence length="1366" mass="149973">MTSYGSINIVDEAKPLVEDAASPSAKKAESSSSSPSSQSIWSRLTFQWLASILRIGNEQNRLEQEDLDCIPLPDDLQTDEVVATFNKHWEDELKTPNPSLVKALVRSFGVEYLQAALLKLVHDLNVFVGPQVLHAIIDFLRDPEAPLWHGLRLTLAITCSQILMSLCLRHYFFKCYKTGLRIRTAVVLTVYKKALLLSAAERQTKTLGEITNLMSIDAQRLQDLVNYMNSIWSSPLQICLSLFFLWREMGPSSLGGVAVIIIMVPITKTIAQKMGGLQKILMKAKDRRIELNSEVLSGMKIIKLQAWEESFTDRIATLRQAELSQLLYYYVIASLSGMLWAFTPMAVALATFAAYIWTGHTLDVASALTALALFNVLRFPLSMLPRIINSIVEAALSVDRITSFLMSQEHKPIGSNNLNEFGVRMEMVSAAYESKKPKPVTEEEKAGIDKDWELAILKSLNRHADTRIRKLLNKHDSVASAEKDEIDNLLALKRIDFECKPGELIAVVGGVGCGKSSFINALLGEVQEVSGKTSVSGKLAYFAQSPFILNASVRDNILFAHVDEPVDEELYLRSLDVCALRHDLELLPFGDATEIGEKGITLSGGQKARIALARAVYHQADITLVDDALSAVDAHVAEHLFEKAIVNELMSKSATGSQRSVILVTNAIQHLNHARVNKVVVLQEGEIVEQGTYKELAADSGSVFSRYLAVVEGTGVSDEDMGEMIESGSGTPMQRKRSSARRSSVKEPEVLKPQKLMTEEARAAGHVGWDVYKAWFLAAGGIYIPIVIFFVFTADAGMGVVSNWWLTYWSDNGSGRSQFYFLGMYALINLGVAIVNLIRSLFLAFIALTASKSMFRDMLASVMTAPMSFFDTTPVGRLVNRFSKDIYTVDEKLVETGGMYLRTIFSVISTIAVISGVTPVFVLFMIPMIMFYMHEQAFFTISYRELKRLDSTSRSPIYALLGESVDGVAVIRSFSAEETLKKRLTNMLDRQQHAYFLVCAAQSWLAVRLELVGTLIITFTCLSAVAEQVISGADPVFAGLAGLAVSYSMSVTQSLNWSVRMASDMEANMVAVERIQEYSKLEAEGDRRTPVDSSLPKGWPSSGAIEIKGAKLRYRPDLPLVLKGLDISIPAGSKVGVVGRTGAGKSTLMVGLLRIVELAEGSIEIDDQDIRQVGLAKLRANIAVIPQDPVLYSGTVRTNLDPFEEYSDDVLYEVLLRVGLYNGSKKAVTDETSSLSLSSLGGTATRISSLADEVAEGGGNFSVGQRQLLVIARALLNGSKVVIMDEATAAVDAETDASIQSVMKEEFKASTVITVAHRINTIMDSNYILVMSDGKAAEFNTPKKLLETGGLFRDLVQAAKSKQAMK</sequence>
<comment type="subcellular location">
    <subcellularLocation>
        <location evidence="1">Vacuole membrane</location>
        <topology evidence="1">Multi-pass membrane protein</topology>
    </subcellularLocation>
</comment>
<keyword evidence="6" id="KW-0677">Repeat</keyword>
<evidence type="ECO:0000256" key="3">
    <source>
        <dbReference type="ARBA" id="ARBA00022448"/>
    </source>
</evidence>
<feature type="transmembrane region" description="Helical" evidence="12">
    <location>
        <begin position="252"/>
        <end position="271"/>
    </location>
</feature>
<dbReference type="FunFam" id="1.20.1560.10:FF:000010">
    <property type="entry name" value="Multidrug resistance-associated ABC transporter"/>
    <property type="match status" value="1"/>
</dbReference>
<keyword evidence="8" id="KW-0067">ATP-binding</keyword>
<reference evidence="15" key="1">
    <citation type="submission" date="2023-08" db="EMBL/GenBank/DDBJ databases">
        <authorList>
            <person name="Audoor S."/>
            <person name="Bilcke G."/>
        </authorList>
    </citation>
    <scope>NUCLEOTIDE SEQUENCE</scope>
</reference>
<dbReference type="InterPro" id="IPR036640">
    <property type="entry name" value="ABC1_TM_sf"/>
</dbReference>
<dbReference type="EMBL" id="CAKOGP040000002">
    <property type="protein sequence ID" value="CAJ1925441.1"/>
    <property type="molecule type" value="Genomic_DNA"/>
</dbReference>
<keyword evidence="3" id="KW-0813">Transport</keyword>
<evidence type="ECO:0000259" key="13">
    <source>
        <dbReference type="PROSITE" id="PS50893"/>
    </source>
</evidence>
<dbReference type="InterPro" id="IPR017871">
    <property type="entry name" value="ABC_transporter-like_CS"/>
</dbReference>
<feature type="transmembrane region" description="Helical" evidence="12">
    <location>
        <begin position="782"/>
        <end position="806"/>
    </location>
</feature>
<evidence type="ECO:0000256" key="8">
    <source>
        <dbReference type="ARBA" id="ARBA00022840"/>
    </source>
</evidence>
<evidence type="ECO:0000256" key="12">
    <source>
        <dbReference type="SAM" id="Phobius"/>
    </source>
</evidence>
<evidence type="ECO:0000256" key="1">
    <source>
        <dbReference type="ARBA" id="ARBA00004128"/>
    </source>
</evidence>
<feature type="domain" description="ABC transporter" evidence="13">
    <location>
        <begin position="1107"/>
        <end position="1358"/>
    </location>
</feature>
<dbReference type="InterPro" id="IPR011527">
    <property type="entry name" value="ABC1_TM_dom"/>
</dbReference>
<evidence type="ECO:0000313" key="15">
    <source>
        <dbReference type="EMBL" id="CAJ1925441.1"/>
    </source>
</evidence>
<dbReference type="PROSITE" id="PS00211">
    <property type="entry name" value="ABC_TRANSPORTER_1"/>
    <property type="match status" value="2"/>
</dbReference>
<dbReference type="GO" id="GO:0016887">
    <property type="term" value="F:ATP hydrolysis activity"/>
    <property type="evidence" value="ECO:0007669"/>
    <property type="project" value="InterPro"/>
</dbReference>
<dbReference type="CDD" id="cd18595">
    <property type="entry name" value="ABC_6TM_MRP1_2_3_6_D1_like"/>
    <property type="match status" value="1"/>
</dbReference>
<keyword evidence="5 12" id="KW-0812">Transmembrane</keyword>
<feature type="domain" description="ABC transmembrane type-1" evidence="14">
    <location>
        <begin position="127"/>
        <end position="393"/>
    </location>
</feature>
<dbReference type="CDD" id="cd03244">
    <property type="entry name" value="ABCC_MRP_domain2"/>
    <property type="match status" value="1"/>
</dbReference>
<evidence type="ECO:0000256" key="4">
    <source>
        <dbReference type="ARBA" id="ARBA00022554"/>
    </source>
</evidence>
<dbReference type="InterPro" id="IPR003439">
    <property type="entry name" value="ABC_transporter-like_ATP-bd"/>
</dbReference>
<dbReference type="SUPFAM" id="SSF52540">
    <property type="entry name" value="P-loop containing nucleoside triphosphate hydrolases"/>
    <property type="match status" value="2"/>
</dbReference>
<evidence type="ECO:0000256" key="2">
    <source>
        <dbReference type="ARBA" id="ARBA00009726"/>
    </source>
</evidence>
<comment type="similarity">
    <text evidence="2">Belongs to the ABC transporter superfamily. ABCC family. Conjugate transporter (TC 3.A.1.208) subfamily.</text>
</comment>
<dbReference type="FunFam" id="3.40.50.300:FF:000610">
    <property type="entry name" value="Multidrug resistance-associated ABC transporter"/>
    <property type="match status" value="1"/>
</dbReference>
<evidence type="ECO:0008006" key="17">
    <source>
        <dbReference type="Google" id="ProtNLM"/>
    </source>
</evidence>
<evidence type="ECO:0000256" key="9">
    <source>
        <dbReference type="ARBA" id="ARBA00022989"/>
    </source>
</evidence>
<dbReference type="InterPro" id="IPR050173">
    <property type="entry name" value="ABC_transporter_C-like"/>
</dbReference>
<evidence type="ECO:0000256" key="10">
    <source>
        <dbReference type="ARBA" id="ARBA00023136"/>
    </source>
</evidence>
<dbReference type="InterPro" id="IPR003593">
    <property type="entry name" value="AAA+_ATPase"/>
</dbReference>